<dbReference type="InterPro" id="IPR013823">
    <property type="entry name" value="Ribosomal_bL12_C"/>
</dbReference>
<dbReference type="SUPFAM" id="SSF48300">
    <property type="entry name" value="Ribosomal protein L7/12, oligomerisation (N-terminal) domain"/>
    <property type="match status" value="1"/>
</dbReference>
<dbReference type="PANTHER" id="PTHR45987:SF4">
    <property type="entry name" value="LARGE RIBOSOMAL SUBUNIT PROTEIN BL12M"/>
    <property type="match status" value="1"/>
</dbReference>
<dbReference type="HAMAP" id="MF_00368">
    <property type="entry name" value="Ribosomal_bL12"/>
    <property type="match status" value="1"/>
</dbReference>
<dbReference type="Pfam" id="PF16320">
    <property type="entry name" value="Ribosomal_L12_N"/>
    <property type="match status" value="1"/>
</dbReference>
<dbReference type="FunFam" id="3.30.1390.10:FF:000001">
    <property type="entry name" value="50S ribosomal protein L7/L12"/>
    <property type="match status" value="1"/>
</dbReference>
<dbReference type="GO" id="GO:0003735">
    <property type="term" value="F:structural constituent of ribosome"/>
    <property type="evidence" value="ECO:0007669"/>
    <property type="project" value="InterPro"/>
</dbReference>
<feature type="region of interest" description="Disordered" evidence="5">
    <location>
        <begin position="118"/>
        <end position="137"/>
    </location>
</feature>
<dbReference type="InterPro" id="IPR008932">
    <property type="entry name" value="Ribosomal_bL12_oligo"/>
</dbReference>
<organism evidence="8 9">
    <name type="scientific">Novipirellula herctigrandis</name>
    <dbReference type="NCBI Taxonomy" id="2527986"/>
    <lineage>
        <taxon>Bacteria</taxon>
        <taxon>Pseudomonadati</taxon>
        <taxon>Planctomycetota</taxon>
        <taxon>Planctomycetia</taxon>
        <taxon>Pirellulales</taxon>
        <taxon>Pirellulaceae</taxon>
        <taxon>Novipirellula</taxon>
    </lineage>
</organism>
<gene>
    <name evidence="4 8" type="primary">rplL</name>
    <name evidence="8" type="ORF">CA13_33660</name>
</gene>
<keyword evidence="9" id="KW-1185">Reference proteome</keyword>
<dbReference type="GO" id="GO:0022625">
    <property type="term" value="C:cytosolic large ribosomal subunit"/>
    <property type="evidence" value="ECO:0007669"/>
    <property type="project" value="TreeGrafter"/>
</dbReference>
<evidence type="ECO:0000259" key="7">
    <source>
        <dbReference type="Pfam" id="PF16320"/>
    </source>
</evidence>
<comment type="function">
    <text evidence="4">Forms part of the ribosomal stalk which helps the ribosome interact with GTP-bound translation factors. Is thus essential for accurate translation.</text>
</comment>
<evidence type="ECO:0000256" key="4">
    <source>
        <dbReference type="HAMAP-Rule" id="MF_00368"/>
    </source>
</evidence>
<evidence type="ECO:0000256" key="1">
    <source>
        <dbReference type="ARBA" id="ARBA00007197"/>
    </source>
</evidence>
<dbReference type="InterPro" id="IPR000206">
    <property type="entry name" value="Ribosomal_bL12"/>
</dbReference>
<sequence>MSEEGTAVAEFSADAKELGDKIANMTLKQAKELSDYLKDVHGIEPAAGGGVVMAAAGDGAGGADAVEQTEFDVVLTGFGDKKLNVVKVVKNLTGASLMEAKKMVEGCPATLKEAVSKEDAEKVKAEVEEAGGTVELK</sequence>
<dbReference type="Gene3D" id="1.20.5.710">
    <property type="entry name" value="Single helix bin"/>
    <property type="match status" value="1"/>
</dbReference>
<evidence type="ECO:0000313" key="9">
    <source>
        <dbReference type="Proteomes" id="UP000315010"/>
    </source>
</evidence>
<dbReference type="InterPro" id="IPR036235">
    <property type="entry name" value="Ribosomal_bL12_oligo_N_sf"/>
</dbReference>
<accession>A0A5C5Z519</accession>
<feature type="domain" description="Large ribosomal subunit protein bL12 oligomerization" evidence="7">
    <location>
        <begin position="16"/>
        <end position="63"/>
    </location>
</feature>
<proteinExistence type="inferred from homology"/>
<protein>
    <recommendedName>
        <fullName evidence="4">Large ribosomal subunit protein bL12</fullName>
    </recommendedName>
</protein>
<evidence type="ECO:0000313" key="8">
    <source>
        <dbReference type="EMBL" id="TWT81911.1"/>
    </source>
</evidence>
<name>A0A5C5Z519_9BACT</name>
<dbReference type="EMBL" id="SJPJ01000001">
    <property type="protein sequence ID" value="TWT81911.1"/>
    <property type="molecule type" value="Genomic_DNA"/>
</dbReference>
<reference evidence="8 9" key="1">
    <citation type="submission" date="2019-02" db="EMBL/GenBank/DDBJ databases">
        <title>Deep-cultivation of Planctomycetes and their phenomic and genomic characterization uncovers novel biology.</title>
        <authorList>
            <person name="Wiegand S."/>
            <person name="Jogler M."/>
            <person name="Boedeker C."/>
            <person name="Pinto D."/>
            <person name="Vollmers J."/>
            <person name="Rivas-Marin E."/>
            <person name="Kohn T."/>
            <person name="Peeters S.H."/>
            <person name="Heuer A."/>
            <person name="Rast P."/>
            <person name="Oberbeckmann S."/>
            <person name="Bunk B."/>
            <person name="Jeske O."/>
            <person name="Meyerdierks A."/>
            <person name="Storesund J.E."/>
            <person name="Kallscheuer N."/>
            <person name="Luecker S."/>
            <person name="Lage O.M."/>
            <person name="Pohl T."/>
            <person name="Merkel B.J."/>
            <person name="Hornburger P."/>
            <person name="Mueller R.-W."/>
            <person name="Bruemmer F."/>
            <person name="Labrenz M."/>
            <person name="Spormann A.M."/>
            <person name="Op Den Camp H."/>
            <person name="Overmann J."/>
            <person name="Amann R."/>
            <person name="Jetten M.S.M."/>
            <person name="Mascher T."/>
            <person name="Medema M.H."/>
            <person name="Devos D.P."/>
            <person name="Kaster A.-K."/>
            <person name="Ovreas L."/>
            <person name="Rohde M."/>
            <person name="Galperin M.Y."/>
            <person name="Jogler C."/>
        </authorList>
    </citation>
    <scope>NUCLEOTIDE SEQUENCE [LARGE SCALE GENOMIC DNA]</scope>
    <source>
        <strain evidence="8 9">CA13</strain>
    </source>
</reference>
<dbReference type="GO" id="GO:0006412">
    <property type="term" value="P:translation"/>
    <property type="evidence" value="ECO:0007669"/>
    <property type="project" value="UniProtKB-UniRule"/>
</dbReference>
<evidence type="ECO:0000256" key="2">
    <source>
        <dbReference type="ARBA" id="ARBA00022980"/>
    </source>
</evidence>
<comment type="similarity">
    <text evidence="1 4">Belongs to the bacterial ribosomal protein bL12 family.</text>
</comment>
<feature type="compositionally biased region" description="Basic and acidic residues" evidence="5">
    <location>
        <begin position="118"/>
        <end position="127"/>
    </location>
</feature>
<evidence type="ECO:0000256" key="5">
    <source>
        <dbReference type="SAM" id="MobiDB-lite"/>
    </source>
</evidence>
<dbReference type="NCBIfam" id="TIGR00855">
    <property type="entry name" value="L12"/>
    <property type="match status" value="1"/>
</dbReference>
<dbReference type="RefSeq" id="WP_146398094.1">
    <property type="nucleotide sequence ID" value="NZ_SJPJ01000001.1"/>
</dbReference>
<dbReference type="OrthoDB" id="9811748at2"/>
<comment type="subunit">
    <text evidence="4">Homodimer. Part of the ribosomal stalk of the 50S ribosomal subunit. Forms a multimeric L10(L12)X complex, where L10 forms an elongated spine to which 2 to 4 L12 dimers bind in a sequential fashion. Binds GTP-bound translation factors.</text>
</comment>
<keyword evidence="3 4" id="KW-0687">Ribonucleoprotein</keyword>
<dbReference type="InterPro" id="IPR014719">
    <property type="entry name" value="Ribosomal_bL12_C/ClpS-like"/>
</dbReference>
<evidence type="ECO:0000256" key="3">
    <source>
        <dbReference type="ARBA" id="ARBA00023274"/>
    </source>
</evidence>
<dbReference type="Proteomes" id="UP000315010">
    <property type="component" value="Unassembled WGS sequence"/>
</dbReference>
<evidence type="ECO:0000259" key="6">
    <source>
        <dbReference type="Pfam" id="PF00542"/>
    </source>
</evidence>
<dbReference type="SUPFAM" id="SSF54736">
    <property type="entry name" value="ClpS-like"/>
    <property type="match status" value="1"/>
</dbReference>
<dbReference type="GO" id="GO:0003729">
    <property type="term" value="F:mRNA binding"/>
    <property type="evidence" value="ECO:0007669"/>
    <property type="project" value="TreeGrafter"/>
</dbReference>
<dbReference type="Pfam" id="PF00542">
    <property type="entry name" value="Ribosomal_L12"/>
    <property type="match status" value="1"/>
</dbReference>
<dbReference type="PANTHER" id="PTHR45987">
    <property type="entry name" value="39S RIBOSOMAL PROTEIN L12"/>
    <property type="match status" value="1"/>
</dbReference>
<feature type="domain" description="Large ribosomal subunit protein bL12 C-terminal" evidence="6">
    <location>
        <begin position="71"/>
        <end position="137"/>
    </location>
</feature>
<keyword evidence="2 4" id="KW-0689">Ribosomal protein</keyword>
<dbReference type="AlphaFoldDB" id="A0A5C5Z519"/>
<dbReference type="Gene3D" id="3.30.1390.10">
    <property type="match status" value="1"/>
</dbReference>
<comment type="caution">
    <text evidence="8">The sequence shown here is derived from an EMBL/GenBank/DDBJ whole genome shotgun (WGS) entry which is preliminary data.</text>
</comment>